<gene>
    <name evidence="2" type="primary">cobC</name>
    <name evidence="2" type="ORF">N0A02_18885</name>
</gene>
<name>A0ABV1LQE6_9BURK</name>
<reference evidence="2 3" key="1">
    <citation type="journal article" date="2024" name="Chem. Sci.">
        <title>Discovery of a lagriamide polyketide by integrated genome mining, isotopic labeling, and untargeted metabolomics.</title>
        <authorList>
            <person name="Fergusson C.H."/>
            <person name="Saulog J."/>
            <person name="Paulo B.S."/>
            <person name="Wilson D.M."/>
            <person name="Liu D.Y."/>
            <person name="Morehouse N.J."/>
            <person name="Waterworth S."/>
            <person name="Barkei J."/>
            <person name="Gray C.A."/>
            <person name="Kwan J.C."/>
            <person name="Eustaquio A.S."/>
            <person name="Linington R.G."/>
        </authorList>
    </citation>
    <scope>NUCLEOTIDE SEQUENCE [LARGE SCALE GENOMIC DNA]</scope>
    <source>
        <strain evidence="2 3">RL17-338-BIF-B</strain>
    </source>
</reference>
<evidence type="ECO:0000256" key="1">
    <source>
        <dbReference type="NCBIfam" id="TIGR03162"/>
    </source>
</evidence>
<accession>A0ABV1LQE6</accession>
<dbReference type="EMBL" id="JAOALG010000001">
    <property type="protein sequence ID" value="MEQ5841498.1"/>
    <property type="molecule type" value="Genomic_DNA"/>
</dbReference>
<dbReference type="SMART" id="SM00855">
    <property type="entry name" value="PGAM"/>
    <property type="match status" value="1"/>
</dbReference>
<keyword evidence="3" id="KW-1185">Reference proteome</keyword>
<organism evidence="2 3">
    <name type="scientific">Paraburkholderia acidicola</name>
    <dbReference type="NCBI Taxonomy" id="1912599"/>
    <lineage>
        <taxon>Bacteria</taxon>
        <taxon>Pseudomonadati</taxon>
        <taxon>Pseudomonadota</taxon>
        <taxon>Betaproteobacteria</taxon>
        <taxon>Burkholderiales</taxon>
        <taxon>Burkholderiaceae</taxon>
        <taxon>Paraburkholderia</taxon>
    </lineage>
</organism>
<dbReference type="InterPro" id="IPR013078">
    <property type="entry name" value="His_Pase_superF_clade-1"/>
</dbReference>
<dbReference type="EC" id="3.1.3.73" evidence="1"/>
<sequence>MDLVLIRHAAVSVAAGVCYGRSDVPLVDEPATAAAAVVARLAALRAPQPGDTLFTSPLTRCASIANLLAAHFDCACRIDARLEEMNFGAWEMQRWDAIDRAKLDAWAADFEHARPHGGESVAQFAARVGAWLEDVTAVHEASPVVYAVTHAGVMRVATALALELPVERCVQWALEMAAIVWLRRDEVSGRWTLVRWNA</sequence>
<dbReference type="Pfam" id="PF00300">
    <property type="entry name" value="His_Phos_1"/>
    <property type="match status" value="1"/>
</dbReference>
<protein>
    <recommendedName>
        <fullName evidence="1">Alpha-ribazole phosphatase</fullName>
        <ecNumber evidence="1">3.1.3.73</ecNumber>
    </recommendedName>
</protein>
<dbReference type="InterPro" id="IPR017578">
    <property type="entry name" value="Ribazole_CobC"/>
</dbReference>
<proteinExistence type="predicted"/>
<comment type="caution">
    <text evidence="2">The sequence shown here is derived from an EMBL/GenBank/DDBJ whole genome shotgun (WGS) entry which is preliminary data.</text>
</comment>
<dbReference type="CDD" id="cd07067">
    <property type="entry name" value="HP_PGM_like"/>
    <property type="match status" value="1"/>
</dbReference>
<evidence type="ECO:0000313" key="2">
    <source>
        <dbReference type="EMBL" id="MEQ5841498.1"/>
    </source>
</evidence>
<dbReference type="RefSeq" id="WP_349543406.1">
    <property type="nucleotide sequence ID" value="NZ_JAOALG010000001.1"/>
</dbReference>
<dbReference type="SUPFAM" id="SSF53254">
    <property type="entry name" value="Phosphoglycerate mutase-like"/>
    <property type="match status" value="1"/>
</dbReference>
<dbReference type="InterPro" id="IPR029033">
    <property type="entry name" value="His_PPase_superfam"/>
</dbReference>
<dbReference type="Gene3D" id="3.40.50.1240">
    <property type="entry name" value="Phosphoglycerate mutase-like"/>
    <property type="match status" value="1"/>
</dbReference>
<dbReference type="PANTHER" id="PTHR48100">
    <property type="entry name" value="BROAD-SPECIFICITY PHOSPHATASE YOR283W-RELATED"/>
    <property type="match status" value="1"/>
</dbReference>
<evidence type="ECO:0000313" key="3">
    <source>
        <dbReference type="Proteomes" id="UP001469089"/>
    </source>
</evidence>
<dbReference type="InterPro" id="IPR050275">
    <property type="entry name" value="PGM_Phosphatase"/>
</dbReference>
<dbReference type="Proteomes" id="UP001469089">
    <property type="component" value="Unassembled WGS sequence"/>
</dbReference>
<dbReference type="NCBIfam" id="TIGR03162">
    <property type="entry name" value="ribazole_cobC"/>
    <property type="match status" value="1"/>
</dbReference>